<gene>
    <name evidence="2" type="ORF">A8139_04190</name>
</gene>
<dbReference type="PANTHER" id="PTHR43852:SF2">
    <property type="entry name" value="PROTEIN ADENYLYLTRANSFERASE MNTA"/>
    <property type="match status" value="1"/>
</dbReference>
<dbReference type="PANTHER" id="PTHR43852">
    <property type="entry name" value="NUCLEOTIDYLTRANSFERASE"/>
    <property type="match status" value="1"/>
</dbReference>
<dbReference type="NCBIfam" id="NF047752">
    <property type="entry name" value="MntA_antitoxin"/>
    <property type="match status" value="1"/>
</dbReference>
<dbReference type="Gene3D" id="3.30.460.10">
    <property type="entry name" value="Beta Polymerase, domain 2"/>
    <property type="match status" value="1"/>
</dbReference>
<dbReference type="AlphaFoldDB" id="A0A2Z4PP99"/>
<evidence type="ECO:0000313" key="2">
    <source>
        <dbReference type="EMBL" id="AWX99292.1"/>
    </source>
</evidence>
<dbReference type="RefSeq" id="WP_112135932.1">
    <property type="nucleotide sequence ID" value="NZ_CP016181.1"/>
</dbReference>
<dbReference type="InterPro" id="IPR041633">
    <property type="entry name" value="Polbeta"/>
</dbReference>
<feature type="domain" description="Polymerase beta nucleotidyltransferase" evidence="1">
    <location>
        <begin position="9"/>
        <end position="95"/>
    </location>
</feature>
<dbReference type="EMBL" id="CP016181">
    <property type="protein sequence ID" value="AWX99292.1"/>
    <property type="molecule type" value="Genomic_DNA"/>
</dbReference>
<proteinExistence type="predicted"/>
<dbReference type="Proteomes" id="UP000249898">
    <property type="component" value="Chromosome"/>
</dbReference>
<accession>A0A2Z4PP99</accession>
<evidence type="ECO:0000313" key="3">
    <source>
        <dbReference type="Proteomes" id="UP000249898"/>
    </source>
</evidence>
<dbReference type="OrthoDB" id="9793109at2"/>
<reference evidence="2 3" key="1">
    <citation type="submission" date="2016-06" db="EMBL/GenBank/DDBJ databases">
        <title>The sequenced genome of the ice-adhering bacterium Marinomonas primoryensis, from Antarctica.</title>
        <authorList>
            <person name="Graham L."/>
            <person name="Vance T.D.R."/>
            <person name="Davies P.L."/>
        </authorList>
    </citation>
    <scope>NUCLEOTIDE SEQUENCE [LARGE SCALE GENOMIC DNA]</scope>
    <source>
        <strain evidence="2 3">AceL</strain>
    </source>
</reference>
<dbReference type="Pfam" id="PF18765">
    <property type="entry name" value="Polbeta"/>
    <property type="match status" value="1"/>
</dbReference>
<organism evidence="2 3">
    <name type="scientific">Marinomonas primoryensis</name>
    <dbReference type="NCBI Taxonomy" id="178399"/>
    <lineage>
        <taxon>Bacteria</taxon>
        <taxon>Pseudomonadati</taxon>
        <taxon>Pseudomonadota</taxon>
        <taxon>Gammaproteobacteria</taxon>
        <taxon>Oceanospirillales</taxon>
        <taxon>Oceanospirillaceae</taxon>
        <taxon>Marinomonas</taxon>
    </lineage>
</organism>
<sequence>MVSSELLIQKIRQLIPEAKLIYLFGPQADGSATASSDIDIAVLLDKKMDPVARFDLEQTLAIELNQDVDLVDLLMASTVLQNQVIINGELLFGSENEQTKFEMQIMSIYQHLNEERADILQHFIQQGRPIDPKLI</sequence>
<evidence type="ECO:0000259" key="1">
    <source>
        <dbReference type="Pfam" id="PF18765"/>
    </source>
</evidence>
<protein>
    <recommendedName>
        <fullName evidence="1">Polymerase beta nucleotidyltransferase domain-containing protein</fullName>
    </recommendedName>
</protein>
<dbReference type="InterPro" id="IPR052930">
    <property type="entry name" value="TA_antitoxin_MntA"/>
</dbReference>
<name>A0A2Z4PP99_9GAMM</name>
<dbReference type="CDD" id="cd05403">
    <property type="entry name" value="NT_KNTase_like"/>
    <property type="match status" value="1"/>
</dbReference>
<dbReference type="InterPro" id="IPR043519">
    <property type="entry name" value="NT_sf"/>
</dbReference>
<dbReference type="SUPFAM" id="SSF81301">
    <property type="entry name" value="Nucleotidyltransferase"/>
    <property type="match status" value="1"/>
</dbReference>